<dbReference type="SUPFAM" id="SSF48371">
    <property type="entry name" value="ARM repeat"/>
    <property type="match status" value="1"/>
</dbReference>
<dbReference type="EMBL" id="HBFN01025977">
    <property type="protein sequence ID" value="CAD8801372.1"/>
    <property type="molecule type" value="Transcribed_RNA"/>
</dbReference>
<dbReference type="Gene3D" id="1.25.10.10">
    <property type="entry name" value="Leucine-rich Repeat Variant"/>
    <property type="match status" value="1"/>
</dbReference>
<dbReference type="InterPro" id="IPR011989">
    <property type="entry name" value="ARM-like"/>
</dbReference>
<feature type="region of interest" description="Disordered" evidence="1">
    <location>
        <begin position="369"/>
        <end position="408"/>
    </location>
</feature>
<accession>A0A7S0W201</accession>
<protein>
    <recommendedName>
        <fullName evidence="3">Armadillo repeat-containing domain-containing protein</fullName>
    </recommendedName>
</protein>
<dbReference type="AlphaFoldDB" id="A0A7S0W201"/>
<gene>
    <name evidence="2" type="ORF">HTEP1355_LOCUS15045</name>
</gene>
<sequence length="408" mass="45120">MADGKGGSTWILDPESMIAKVREMQRAEPNSRQKLRALQSIYHTTFTPGNRLLMLNTGVVDKLSEELRTSASGSKHLMLIVGSLRNLSLNEESKLPMTQKGVHEPLMALSWLGDGELTVKAMGTLMNLTINAAVGLTLLKAGVMRLLIQKLKDSDSEEVQVMAALTLFNLVVNKRTNKSEFRAEAIDALKALLIKRNLLQLTATVTMMLLVGHDRESPFIIFTDKQTNVSQMVTCLRTSLLGRPMYGVRWVPDNLVYALATAALYEPSRKRMAKLGAYQLLTAAVDHLTKAQFVDDFTDDVAIELRSLLKPVLVDMGLLHDAPAWKNQGAKQAGSSKGWRTNKAWATDPTQSSMQTITSAMAAFGAPKKQSSFDAPYAVGSDRHMPRVEYDEEDSDDEEVKHRGVMPF</sequence>
<evidence type="ECO:0000313" key="2">
    <source>
        <dbReference type="EMBL" id="CAD8801372.1"/>
    </source>
</evidence>
<evidence type="ECO:0008006" key="3">
    <source>
        <dbReference type="Google" id="ProtNLM"/>
    </source>
</evidence>
<name>A0A7S0W201_9CRYP</name>
<reference evidence="2" key="1">
    <citation type="submission" date="2021-01" db="EMBL/GenBank/DDBJ databases">
        <authorList>
            <person name="Corre E."/>
            <person name="Pelletier E."/>
            <person name="Niang G."/>
            <person name="Scheremetjew M."/>
            <person name="Finn R."/>
            <person name="Kale V."/>
            <person name="Holt S."/>
            <person name="Cochrane G."/>
            <person name="Meng A."/>
            <person name="Brown T."/>
            <person name="Cohen L."/>
        </authorList>
    </citation>
    <scope>NUCLEOTIDE SEQUENCE</scope>
    <source>
        <strain evidence="2">CCMP443</strain>
    </source>
</reference>
<proteinExistence type="predicted"/>
<dbReference type="InterPro" id="IPR016024">
    <property type="entry name" value="ARM-type_fold"/>
</dbReference>
<evidence type="ECO:0000256" key="1">
    <source>
        <dbReference type="SAM" id="MobiDB-lite"/>
    </source>
</evidence>
<organism evidence="2">
    <name type="scientific">Hemiselmis tepida</name>
    <dbReference type="NCBI Taxonomy" id="464990"/>
    <lineage>
        <taxon>Eukaryota</taxon>
        <taxon>Cryptophyceae</taxon>
        <taxon>Cryptomonadales</taxon>
        <taxon>Hemiselmidaceae</taxon>
        <taxon>Hemiselmis</taxon>
    </lineage>
</organism>